<sequence>MSLTTDSRDPRLGHGADDQPVPQNEVYLVLSAEEIAKGFIRPVRRSYIHVGKITELKGGTIEPLSREEASRFGDPDKYVAFLRYPESESPLVGKALTQKEVDNVGKNIGGCGSFTTMNLTIAETYARDPKFYGATYCCSCQKHLPVNEFVWDGTNERVGS</sequence>
<name>A0A0G1PDT1_9BACT</name>
<feature type="compositionally biased region" description="Basic and acidic residues" evidence="1">
    <location>
        <begin position="1"/>
        <end position="17"/>
    </location>
</feature>
<dbReference type="AlphaFoldDB" id="A0A0G1PDT1"/>
<feature type="region of interest" description="Disordered" evidence="1">
    <location>
        <begin position="1"/>
        <end position="20"/>
    </location>
</feature>
<evidence type="ECO:0000313" key="2">
    <source>
        <dbReference type="EMBL" id="KKU30812.1"/>
    </source>
</evidence>
<dbReference type="Proteomes" id="UP000034705">
    <property type="component" value="Unassembled WGS sequence"/>
</dbReference>
<protein>
    <submittedName>
        <fullName evidence="2">Uncharacterized protein</fullName>
    </submittedName>
</protein>
<dbReference type="EMBL" id="LCMG01000034">
    <property type="protein sequence ID" value="KKU30812.1"/>
    <property type="molecule type" value="Genomic_DNA"/>
</dbReference>
<proteinExistence type="predicted"/>
<reference evidence="2 3" key="1">
    <citation type="journal article" date="2015" name="Nature">
        <title>rRNA introns, odd ribosomes, and small enigmatic genomes across a large radiation of phyla.</title>
        <authorList>
            <person name="Brown C.T."/>
            <person name="Hug L.A."/>
            <person name="Thomas B.C."/>
            <person name="Sharon I."/>
            <person name="Castelle C.J."/>
            <person name="Singh A."/>
            <person name="Wilkins M.J."/>
            <person name="Williams K.H."/>
            <person name="Banfield J.F."/>
        </authorList>
    </citation>
    <scope>NUCLEOTIDE SEQUENCE [LARGE SCALE GENOMIC DNA]</scope>
</reference>
<accession>A0A0G1PDT1</accession>
<comment type="caution">
    <text evidence="2">The sequence shown here is derived from an EMBL/GenBank/DDBJ whole genome shotgun (WGS) entry which is preliminary data.</text>
</comment>
<organism evidence="2 3">
    <name type="scientific">Candidatus Uhrbacteria bacterium GW2011_GWF2_46_218</name>
    <dbReference type="NCBI Taxonomy" id="1619001"/>
    <lineage>
        <taxon>Bacteria</taxon>
        <taxon>Candidatus Uhriibacteriota</taxon>
    </lineage>
</organism>
<evidence type="ECO:0000313" key="3">
    <source>
        <dbReference type="Proteomes" id="UP000034705"/>
    </source>
</evidence>
<evidence type="ECO:0000256" key="1">
    <source>
        <dbReference type="SAM" id="MobiDB-lite"/>
    </source>
</evidence>
<gene>
    <name evidence="2" type="ORF">UX45_C0034G0005</name>
</gene>